<protein>
    <recommendedName>
        <fullName evidence="15">Transmembrane protein 131-like N-terminal domain-containing protein</fullName>
    </recommendedName>
</protein>
<keyword evidence="14" id="KW-1185">Reference proteome</keyword>
<feature type="compositionally biased region" description="Low complexity" evidence="7">
    <location>
        <begin position="1321"/>
        <end position="1336"/>
    </location>
</feature>
<dbReference type="PANTHER" id="PTHR22050:SF0">
    <property type="entry name" value="TRANSMEMBRANE PROTEIN 131 HOMOLOG"/>
    <property type="match status" value="1"/>
</dbReference>
<evidence type="ECO:0000256" key="7">
    <source>
        <dbReference type="SAM" id="MobiDB-lite"/>
    </source>
</evidence>
<feature type="region of interest" description="Disordered" evidence="7">
    <location>
        <begin position="1319"/>
        <end position="1345"/>
    </location>
</feature>
<feature type="compositionally biased region" description="Basic residues" evidence="7">
    <location>
        <begin position="1044"/>
        <end position="1054"/>
    </location>
</feature>
<keyword evidence="5 8" id="KW-1133">Transmembrane helix</keyword>
<dbReference type="Proteomes" id="UP000823388">
    <property type="component" value="Chromosome 9K"/>
</dbReference>
<dbReference type="InterPro" id="IPR022113">
    <property type="entry name" value="TMEM131L_N"/>
</dbReference>
<feature type="transmembrane region" description="Helical" evidence="8">
    <location>
        <begin position="28"/>
        <end position="45"/>
    </location>
</feature>
<name>A0A8T0NZT8_PANVG</name>
<feature type="compositionally biased region" description="Low complexity" evidence="7">
    <location>
        <begin position="1213"/>
        <end position="1230"/>
    </location>
</feature>
<evidence type="ECO:0000259" key="12">
    <source>
        <dbReference type="Pfam" id="PF24501"/>
    </source>
</evidence>
<dbReference type="EMBL" id="CM029053">
    <property type="protein sequence ID" value="KAG2554238.1"/>
    <property type="molecule type" value="Genomic_DNA"/>
</dbReference>
<evidence type="ECO:0008006" key="15">
    <source>
        <dbReference type="Google" id="ProtNLM"/>
    </source>
</evidence>
<evidence type="ECO:0000256" key="4">
    <source>
        <dbReference type="ARBA" id="ARBA00022729"/>
    </source>
</evidence>
<proteinExistence type="inferred from homology"/>
<feature type="domain" description="TMEM131L fifth Ig-like" evidence="12">
    <location>
        <begin position="887"/>
        <end position="952"/>
    </location>
</feature>
<feature type="domain" description="DUF7579" evidence="10">
    <location>
        <begin position="524"/>
        <end position="634"/>
    </location>
</feature>
<comment type="caution">
    <text evidence="13">The sequence shown here is derived from an EMBL/GenBank/DDBJ whole genome shotgun (WGS) entry which is preliminary data.</text>
</comment>
<keyword evidence="4" id="KW-0732">Signal</keyword>
<dbReference type="InterPro" id="IPR055437">
    <property type="entry name" value="TMEM131L_Ig_5"/>
</dbReference>
<keyword evidence="3 8" id="KW-0812">Transmembrane</keyword>
<feature type="compositionally biased region" description="Polar residues" evidence="7">
    <location>
        <begin position="1087"/>
        <end position="1096"/>
    </location>
</feature>
<comment type="similarity">
    <text evidence="2">Belongs to the TMEM131 family.</text>
</comment>
<dbReference type="GO" id="GO:0016020">
    <property type="term" value="C:membrane"/>
    <property type="evidence" value="ECO:0007669"/>
    <property type="project" value="UniProtKB-SubCell"/>
</dbReference>
<feature type="compositionally biased region" description="Low complexity" evidence="7">
    <location>
        <begin position="1137"/>
        <end position="1157"/>
    </location>
</feature>
<dbReference type="InterPro" id="IPR055436">
    <property type="entry name" value="Ig_TMEM131L_4"/>
</dbReference>
<reference evidence="13" key="1">
    <citation type="submission" date="2020-05" db="EMBL/GenBank/DDBJ databases">
        <title>WGS assembly of Panicum virgatum.</title>
        <authorList>
            <person name="Lovell J.T."/>
            <person name="Jenkins J."/>
            <person name="Shu S."/>
            <person name="Juenger T.E."/>
            <person name="Schmutz J."/>
        </authorList>
    </citation>
    <scope>NUCLEOTIDE SEQUENCE</scope>
    <source>
        <strain evidence="13">AP13</strain>
    </source>
</reference>
<evidence type="ECO:0000256" key="8">
    <source>
        <dbReference type="SAM" id="Phobius"/>
    </source>
</evidence>
<dbReference type="Pfam" id="PF12371">
    <property type="entry name" value="TMEM131_like_N"/>
    <property type="match status" value="1"/>
</dbReference>
<comment type="subcellular location">
    <subcellularLocation>
        <location evidence="1">Membrane</location>
        <topology evidence="1">Single-pass type I membrane protein</topology>
    </subcellularLocation>
</comment>
<feature type="transmembrane region" description="Helical" evidence="8">
    <location>
        <begin position="947"/>
        <end position="968"/>
    </location>
</feature>
<feature type="domain" description="TMEM131L fourth Ig-like" evidence="11">
    <location>
        <begin position="713"/>
        <end position="831"/>
    </location>
</feature>
<feature type="compositionally biased region" description="Basic and acidic residues" evidence="7">
    <location>
        <begin position="1074"/>
        <end position="1086"/>
    </location>
</feature>
<evidence type="ECO:0000256" key="5">
    <source>
        <dbReference type="ARBA" id="ARBA00022989"/>
    </source>
</evidence>
<evidence type="ECO:0000259" key="11">
    <source>
        <dbReference type="Pfam" id="PF24499"/>
    </source>
</evidence>
<feature type="compositionally biased region" description="Polar residues" evidence="7">
    <location>
        <begin position="1158"/>
        <end position="1167"/>
    </location>
</feature>
<evidence type="ECO:0000256" key="3">
    <source>
        <dbReference type="ARBA" id="ARBA00022692"/>
    </source>
</evidence>
<feature type="compositionally biased region" description="Basic and acidic residues" evidence="7">
    <location>
        <begin position="1174"/>
        <end position="1183"/>
    </location>
</feature>
<evidence type="ECO:0000313" key="13">
    <source>
        <dbReference type="EMBL" id="KAG2554238.1"/>
    </source>
</evidence>
<evidence type="ECO:0000259" key="10">
    <source>
        <dbReference type="Pfam" id="PF24474"/>
    </source>
</evidence>
<sequence length="1345" mass="146501">MHRGKVVYSSCKVADFPLGTKNQPTPNSFVFLVFFSPSSFFIPPLPCLCPLLLRSIFFFLFHFSPWIPMVTTVKSRPPHASFAMSGRRHRSSPAAPSCSSFIGGSLLALCCLTSVLLVFSVSAAAEDCAEESDRADGDGRCLGFRDDCADQSAFCFSSSVAHRLLASEVGIKAPDLEVSREWGPSSPPLGFPMSGGGGAVTCSSVDTTLARVRNGLGRDGDAGVRHNAASCQAPLVPDNWMRASAGVPMELDGTAADVDSSGLHSSLSMNVAINPPVLDWGSRDLYAASMATLTVVNLNNDSTLRLYEPFSTDPQFYVYGFEDLELQPGDNATVTFIFLPKLLGSSSAHLVLQTNFGGFIIHAKGMAVSSPYQILPLTGIDVVIGGQLERNLSIYNPYDDTLYVEEVVVWMSSLESTRYSSHLVCQLGLFDGALELSSSRNWYAANSDESGWPVIFIRPSEQWEVLPSKRNTVIELKLQALSEGKVFGAICLKMRNCTPDTIHTIVTPIEVEVHTRTYYDSSGLIAVTFEHISTCDESGSVFSLSLRNDAPKLLRIVGITEDDRNGPMLFQVKYLNGLILFPDTVTDIALLRYTSSVPDDISFDSCNIVVETNSTLGSSIIIPCKDLVRASRSYTSTAIVTESDRPFTRPLYEEDISANAKTRTLGTMLQIEDLHNVKPMIMRAVKADDTILRQWRSHGTSDGISVLADHEMMFPVVQIGSQSLKWIKVHNPSLECAAMQLVVNSEEIIDQCKTVTDVCELTFSSKSPEINSTETRFGFSLSDTAITEAHLCPSETALLGPIVFRPSNRCTWSSMVLIRNNLSGVEILPLRAYGGRQSIVLLEESKPAWKLEFNLGSNVQNKSTMIEQEVLSSLCSQQLTKEIHVKNSGDLPLEVTKVKVSGADCGVDGFTVDNCKGFSVAPSESIRMLISFQADFSSAMVQRDLELVMTTGIFPIPMTANIPVCMLNQCRKSYLRYAHWKLLLLSFGALTLLVLVFVRYTPHTLTVSSQDHYIKIDDRKSTIFEENRKSTISKTLKPSFLHQSSKKSRAIKEHKRTEEALAEKYPASVVDNSKSTDDKNSPDEQLHTTSTVSVSPKNPVEDKVSGEAPQTSENLTIRIARDKGKRRKRKVGGAGLAGKFEVSSSHSGNSTPSSPLSQGSTPKQGWSFSGAPSELKHDNKLETGFDVEATTSSAVTNREKKTWSQVAKEQPRSRSASPGTTSPSAPALTTTAWRSTMLATSSPIALRARAPGSNLVKDKAVKRGEGAGLKKDFTYDIWGDHFPANLLGIARNGAPCKMPVASEGASYSLFAREPQTLMMKPSSAPPVSRGRGSPPSDVGTGYAIK</sequence>
<dbReference type="PANTHER" id="PTHR22050">
    <property type="entry name" value="RW1 PROTEIN HOMOLOG"/>
    <property type="match status" value="1"/>
</dbReference>
<dbReference type="Pfam" id="PF24499">
    <property type="entry name" value="Ig_TMEM131L_4"/>
    <property type="match status" value="1"/>
</dbReference>
<evidence type="ECO:0000313" key="14">
    <source>
        <dbReference type="Proteomes" id="UP000823388"/>
    </source>
</evidence>
<evidence type="ECO:0000256" key="2">
    <source>
        <dbReference type="ARBA" id="ARBA00006682"/>
    </source>
</evidence>
<evidence type="ECO:0000256" key="6">
    <source>
        <dbReference type="ARBA" id="ARBA00023136"/>
    </source>
</evidence>
<keyword evidence="6 8" id="KW-0472">Membrane</keyword>
<gene>
    <name evidence="13" type="ORF">PVAP13_9KG649600</name>
</gene>
<dbReference type="InterPro" id="IPR039877">
    <property type="entry name" value="TMEM131-like"/>
</dbReference>
<feature type="domain" description="Transmembrane protein 131-like N-terminal" evidence="9">
    <location>
        <begin position="271"/>
        <end position="354"/>
    </location>
</feature>
<feature type="region of interest" description="Disordered" evidence="7">
    <location>
        <begin position="1043"/>
        <end position="1230"/>
    </location>
</feature>
<evidence type="ECO:0000256" key="1">
    <source>
        <dbReference type="ARBA" id="ARBA00004479"/>
    </source>
</evidence>
<accession>A0A8T0NZT8</accession>
<dbReference type="Pfam" id="PF24501">
    <property type="entry name" value="Ig_TMEM131L_5"/>
    <property type="match status" value="1"/>
</dbReference>
<feature type="transmembrane region" description="Helical" evidence="8">
    <location>
        <begin position="980"/>
        <end position="1000"/>
    </location>
</feature>
<evidence type="ECO:0000259" key="9">
    <source>
        <dbReference type="Pfam" id="PF12371"/>
    </source>
</evidence>
<dbReference type="InterPro" id="IPR056001">
    <property type="entry name" value="DUF7579"/>
</dbReference>
<organism evidence="13 14">
    <name type="scientific">Panicum virgatum</name>
    <name type="common">Blackwell switchgrass</name>
    <dbReference type="NCBI Taxonomy" id="38727"/>
    <lineage>
        <taxon>Eukaryota</taxon>
        <taxon>Viridiplantae</taxon>
        <taxon>Streptophyta</taxon>
        <taxon>Embryophyta</taxon>
        <taxon>Tracheophyta</taxon>
        <taxon>Spermatophyta</taxon>
        <taxon>Magnoliopsida</taxon>
        <taxon>Liliopsida</taxon>
        <taxon>Poales</taxon>
        <taxon>Poaceae</taxon>
        <taxon>PACMAD clade</taxon>
        <taxon>Panicoideae</taxon>
        <taxon>Panicodae</taxon>
        <taxon>Paniceae</taxon>
        <taxon>Panicinae</taxon>
        <taxon>Panicum</taxon>
        <taxon>Panicum sect. Hiantes</taxon>
    </lineage>
</organism>
<dbReference type="Pfam" id="PF24474">
    <property type="entry name" value="DUF7579"/>
    <property type="match status" value="1"/>
</dbReference>